<accession>A0A2T1G2N2</accession>
<reference evidence="1 2" key="1">
    <citation type="submission" date="2018-03" db="EMBL/GenBank/DDBJ databases">
        <title>The ancient ancestry and fast evolution of plastids.</title>
        <authorList>
            <person name="Moore K.R."/>
            <person name="Magnabosco C."/>
            <person name="Momper L."/>
            <person name="Gold D.A."/>
            <person name="Bosak T."/>
            <person name="Fournier G.P."/>
        </authorList>
    </citation>
    <scope>NUCLEOTIDE SEQUENCE [LARGE SCALE GENOMIC DNA]</scope>
    <source>
        <strain evidence="1 2">CCALA 037</strain>
    </source>
</reference>
<gene>
    <name evidence="1" type="ORF">C7B77_21550</name>
</gene>
<dbReference type="AlphaFoldDB" id="A0A2T1G2N2"/>
<evidence type="ECO:0000313" key="1">
    <source>
        <dbReference type="EMBL" id="PSB51513.1"/>
    </source>
</evidence>
<proteinExistence type="predicted"/>
<keyword evidence="2" id="KW-1185">Reference proteome</keyword>
<dbReference type="OrthoDB" id="9182727at2"/>
<organism evidence="1 2">
    <name type="scientific">Chamaesiphon polymorphus CCALA 037</name>
    <dbReference type="NCBI Taxonomy" id="2107692"/>
    <lineage>
        <taxon>Bacteria</taxon>
        <taxon>Bacillati</taxon>
        <taxon>Cyanobacteriota</taxon>
        <taxon>Cyanophyceae</taxon>
        <taxon>Gomontiellales</taxon>
        <taxon>Chamaesiphonaceae</taxon>
        <taxon>Chamaesiphon</taxon>
    </lineage>
</organism>
<evidence type="ECO:0000313" key="2">
    <source>
        <dbReference type="Proteomes" id="UP000238937"/>
    </source>
</evidence>
<comment type="caution">
    <text evidence="1">The sequence shown here is derived from an EMBL/GenBank/DDBJ whole genome shotgun (WGS) entry which is preliminary data.</text>
</comment>
<dbReference type="Proteomes" id="UP000238937">
    <property type="component" value="Unassembled WGS sequence"/>
</dbReference>
<dbReference type="RefSeq" id="WP_106309681.1">
    <property type="nucleotide sequence ID" value="NZ_PVWO01000356.1"/>
</dbReference>
<dbReference type="EMBL" id="PVWO01000356">
    <property type="protein sequence ID" value="PSB51513.1"/>
    <property type="molecule type" value="Genomic_DNA"/>
</dbReference>
<protein>
    <submittedName>
        <fullName evidence="1">Uncharacterized protein</fullName>
    </submittedName>
</protein>
<sequence>MLQGHHLLEKDYYTEIEVQYPSNLTAIFKPNLLRCYPTKFNGCDAYVDFSMEHEPDFKTLKLGATGQVWRVIGKPVESPICGYFRGDYKEGVPPMWMLILESI</sequence>
<name>A0A2T1G2N2_9CYAN</name>